<dbReference type="RefSeq" id="WP_007561045.1">
    <property type="nucleotide sequence ID" value="NZ_DS990130.1"/>
</dbReference>
<dbReference type="OrthoDB" id="1024051at2"/>
<accession>B5CYF2</accession>
<dbReference type="GeneID" id="43184769"/>
<dbReference type="AlphaFoldDB" id="B5CYF2"/>
<organism evidence="1 2">
    <name type="scientific">Phocaeicola plebeius (strain DSM 17135 / JCM 12973 / CCUG 54634 / M2)</name>
    <name type="common">Bacteroides plebeius</name>
    <dbReference type="NCBI Taxonomy" id="484018"/>
    <lineage>
        <taxon>Bacteria</taxon>
        <taxon>Pseudomonadati</taxon>
        <taxon>Bacteroidota</taxon>
        <taxon>Bacteroidia</taxon>
        <taxon>Bacteroidales</taxon>
        <taxon>Bacteroidaceae</taxon>
        <taxon>Phocaeicola</taxon>
    </lineage>
</organism>
<dbReference type="HOGENOM" id="CLU_084987_0_0_10"/>
<sequence>MQPIDKFQWNNINKEKELLEYISILENIFIPDFDFADEDPFCYYNISIVTEEEESPEKWEEIGNQPLIPAISETLQIFSDRYNNNLISEYFNYGDYLGSALIQKFIAELELDVEKFWMLILFIYDYSYHYYINGAERKESPYEQLQKFTTSIINNVEDFNENTGTTFIKPITLKLCIEGEPEIIIDSPTTIHYIASATDTLAEKESLSTMPVMKYKAKAQTFKSTKDSPLIAFFAKMFLSFFDTQEQVVKKRRKGAKHSQKEVDLICQLIAFTKLSIKECWKQTENDTLKAFLKQYKNFEPKTINSIYPSFRL</sequence>
<dbReference type="eggNOG" id="ENOG5033JER">
    <property type="taxonomic scope" value="Bacteria"/>
</dbReference>
<dbReference type="Proteomes" id="UP000003452">
    <property type="component" value="Unassembled WGS sequence"/>
</dbReference>
<protein>
    <submittedName>
        <fullName evidence="1">Uncharacterized protein</fullName>
    </submittedName>
</protein>
<reference evidence="1 2" key="2">
    <citation type="submission" date="2008-08" db="EMBL/GenBank/DDBJ databases">
        <authorList>
            <person name="Fulton L."/>
            <person name="Clifton S."/>
            <person name="Fulton B."/>
            <person name="Xu J."/>
            <person name="Minx P."/>
            <person name="Pepin K.H."/>
            <person name="Johnson M."/>
            <person name="Thiruvilangam P."/>
            <person name="Bhonagiri V."/>
            <person name="Nash W.E."/>
            <person name="Mardis E.R."/>
            <person name="Wilson R.K."/>
        </authorList>
    </citation>
    <scope>NUCLEOTIDE SEQUENCE [LARGE SCALE GENOMIC DNA]</scope>
    <source>
        <strain evidence="2">DSM 17135 / JCM 12973 / M2</strain>
    </source>
</reference>
<reference evidence="1 2" key="1">
    <citation type="submission" date="2008-08" db="EMBL/GenBank/DDBJ databases">
        <title>Draft genome sequence of Bacteroides plebeius (DSM 17135).</title>
        <authorList>
            <person name="Sudarsanam P."/>
            <person name="Ley R."/>
            <person name="Guruge J."/>
            <person name="Turnbaugh P.J."/>
            <person name="Mahowald M."/>
            <person name="Liep D."/>
            <person name="Gordon J."/>
        </authorList>
    </citation>
    <scope>NUCLEOTIDE SEQUENCE [LARGE SCALE GENOMIC DNA]</scope>
    <source>
        <strain evidence="2">DSM 17135 / JCM 12973 / M2</strain>
    </source>
</reference>
<proteinExistence type="predicted"/>
<gene>
    <name evidence="1" type="ORF">BACPLE_01749</name>
</gene>
<evidence type="ECO:0000313" key="1">
    <source>
        <dbReference type="EMBL" id="EDY95483.1"/>
    </source>
</evidence>
<dbReference type="EMBL" id="ABQC02000019">
    <property type="protein sequence ID" value="EDY95483.1"/>
    <property type="molecule type" value="Genomic_DNA"/>
</dbReference>
<comment type="caution">
    <text evidence="1">The sequence shown here is derived from an EMBL/GenBank/DDBJ whole genome shotgun (WGS) entry which is preliminary data.</text>
</comment>
<name>B5CYF2_PHOPM</name>
<evidence type="ECO:0000313" key="2">
    <source>
        <dbReference type="Proteomes" id="UP000003452"/>
    </source>
</evidence>